<accession>A0A1G7PUB1</accession>
<organism evidence="1 2">
    <name type="scientific">Celeribacter baekdonensis</name>
    <dbReference type="NCBI Taxonomy" id="875171"/>
    <lineage>
        <taxon>Bacteria</taxon>
        <taxon>Pseudomonadati</taxon>
        <taxon>Pseudomonadota</taxon>
        <taxon>Alphaproteobacteria</taxon>
        <taxon>Rhodobacterales</taxon>
        <taxon>Roseobacteraceae</taxon>
        <taxon>Celeribacter</taxon>
    </lineage>
</organism>
<sequence>MRLIDPRNGKQLTIDLDLSQRCAKEFSDLAKHECKHERKELRRGTNKGGHPVIRMQCLDCGLRVGNALKAPPNAEELPGFDDAMHDAYLATRKAAKEKIDLKYVEIQLRRWKAKERGDSYYQQAHNAYLASPEWRDRRQRVMDRAQGQCEGCRLAQATEVHHLSYDHWGHEFLFELVAPCGDCHDRIHAKGDHEAMVAGCSGCLHASRGHYCRLYDVPMVTALEADELCTFERDGFEPAR</sequence>
<dbReference type="RefSeq" id="WP_074645988.1">
    <property type="nucleotide sequence ID" value="NZ_FNBL01000008.1"/>
</dbReference>
<evidence type="ECO:0000313" key="1">
    <source>
        <dbReference type="EMBL" id="SDF89856.1"/>
    </source>
</evidence>
<dbReference type="Proteomes" id="UP000182284">
    <property type="component" value="Unassembled WGS sequence"/>
</dbReference>
<gene>
    <name evidence="1" type="ORF">SAMN04488117_108160</name>
</gene>
<dbReference type="OrthoDB" id="8248803at2"/>
<reference evidence="1 2" key="1">
    <citation type="submission" date="2016-10" db="EMBL/GenBank/DDBJ databases">
        <authorList>
            <person name="de Groot N.N."/>
        </authorList>
    </citation>
    <scope>NUCLEOTIDE SEQUENCE [LARGE SCALE GENOMIC DNA]</scope>
    <source>
        <strain evidence="1 2">DSM 27375</strain>
    </source>
</reference>
<dbReference type="AlphaFoldDB" id="A0A1G7PUB1"/>
<dbReference type="EMBL" id="FNBL01000008">
    <property type="protein sequence ID" value="SDF89856.1"/>
    <property type="molecule type" value="Genomic_DNA"/>
</dbReference>
<name>A0A1G7PUB1_9RHOB</name>
<evidence type="ECO:0000313" key="2">
    <source>
        <dbReference type="Proteomes" id="UP000182284"/>
    </source>
</evidence>
<protein>
    <submittedName>
        <fullName evidence="1">Uncharacterized protein</fullName>
    </submittedName>
</protein>
<proteinExistence type="predicted"/>